<reference evidence="2 3" key="1">
    <citation type="journal article" date="2023" name="Limnol Oceanogr Lett">
        <title>Environmental adaptations by the intertidal Antarctic cyanobacterium Halotia branconii CENA392 as revealed using long-read genome sequencing.</title>
        <authorList>
            <person name="Dextro R.B."/>
            <person name="Delbaje E."/>
            <person name="Freitas P.N.N."/>
            <person name="Geraldes V."/>
            <person name="Pinto E."/>
            <person name="Long P.F."/>
            <person name="Fiore M.F."/>
        </authorList>
    </citation>
    <scope>NUCLEOTIDE SEQUENCE [LARGE SCALE GENOMIC DNA]</scope>
    <source>
        <strain evidence="2 3">CENA392</strain>
    </source>
</reference>
<evidence type="ECO:0000313" key="2">
    <source>
        <dbReference type="EMBL" id="WGV26319.1"/>
    </source>
</evidence>
<proteinExistence type="predicted"/>
<dbReference type="KEGG" id="hbq:QI031_02050"/>
<feature type="coiled-coil region" evidence="1">
    <location>
        <begin position="7"/>
        <end position="34"/>
    </location>
</feature>
<evidence type="ECO:0000313" key="3">
    <source>
        <dbReference type="Proteomes" id="UP001223520"/>
    </source>
</evidence>
<dbReference type="RefSeq" id="WP_281483573.1">
    <property type="nucleotide sequence ID" value="NZ_CP124543.1"/>
</dbReference>
<keyword evidence="3" id="KW-1185">Reference proteome</keyword>
<evidence type="ECO:0000256" key="1">
    <source>
        <dbReference type="SAM" id="Coils"/>
    </source>
</evidence>
<keyword evidence="1" id="KW-0175">Coiled coil</keyword>
<protein>
    <submittedName>
        <fullName evidence="2">Uncharacterized protein</fullName>
    </submittedName>
</protein>
<organism evidence="2 3">
    <name type="scientific">Halotia branconii CENA392</name>
    <dbReference type="NCBI Taxonomy" id="1539056"/>
    <lineage>
        <taxon>Bacteria</taxon>
        <taxon>Bacillati</taxon>
        <taxon>Cyanobacteriota</taxon>
        <taxon>Cyanophyceae</taxon>
        <taxon>Nostocales</taxon>
        <taxon>Nodulariaceae</taxon>
        <taxon>Halotia</taxon>
    </lineage>
</organism>
<sequence>MPTDLNLDHLKEVYEKLNNTIKFLSEEAGKARDDGRITAEEWQKEQSEWGKLETKALELQGLIDKSEISTILNKDINSSYSQILYATDNLKKSAEEIDNVGNVISEIAKVFDVVNSTINAIKSI</sequence>
<dbReference type="EMBL" id="CP124543">
    <property type="protein sequence ID" value="WGV26319.1"/>
    <property type="molecule type" value="Genomic_DNA"/>
</dbReference>
<name>A0AAJ6NTR0_9CYAN</name>
<accession>A0AAJ6NTR0</accession>
<dbReference type="Proteomes" id="UP001223520">
    <property type="component" value="Chromosome"/>
</dbReference>
<gene>
    <name evidence="2" type="ORF">QI031_02050</name>
</gene>
<dbReference type="AlphaFoldDB" id="A0AAJ6NTR0"/>